<sequence>MSNAFRSNNKKSAPSLTKTNFPELSVSVSNVAKPSLTHWASIAAMRVKPVLVTVEEFSQQPSYAKMISNPFDYAKWYNGMHREVGYDDYFSEAYLESNEECDY</sequence>
<accession>A0A6C0LFZ4</accession>
<proteinExistence type="predicted"/>
<dbReference type="AlphaFoldDB" id="A0A6C0LFZ4"/>
<evidence type="ECO:0000313" key="1">
    <source>
        <dbReference type="EMBL" id="QHU28484.1"/>
    </source>
</evidence>
<dbReference type="EMBL" id="MN740472">
    <property type="protein sequence ID" value="QHU28484.1"/>
    <property type="molecule type" value="Genomic_DNA"/>
</dbReference>
<name>A0A6C0LFZ4_9ZZZZ</name>
<protein>
    <submittedName>
        <fullName evidence="1">Uncharacterized protein</fullName>
    </submittedName>
</protein>
<reference evidence="1" key="1">
    <citation type="journal article" date="2020" name="Nature">
        <title>Giant virus diversity and host interactions through global metagenomics.</title>
        <authorList>
            <person name="Schulz F."/>
            <person name="Roux S."/>
            <person name="Paez-Espino D."/>
            <person name="Jungbluth S."/>
            <person name="Walsh D.A."/>
            <person name="Denef V.J."/>
            <person name="McMahon K.D."/>
            <person name="Konstantinidis K.T."/>
            <person name="Eloe-Fadrosh E.A."/>
            <person name="Kyrpides N.C."/>
            <person name="Woyke T."/>
        </authorList>
    </citation>
    <scope>NUCLEOTIDE SEQUENCE</scope>
    <source>
        <strain evidence="1">GVMAG-M-3300027770-73</strain>
    </source>
</reference>
<organism evidence="1">
    <name type="scientific">viral metagenome</name>
    <dbReference type="NCBI Taxonomy" id="1070528"/>
    <lineage>
        <taxon>unclassified sequences</taxon>
        <taxon>metagenomes</taxon>
        <taxon>organismal metagenomes</taxon>
    </lineage>
</organism>